<evidence type="ECO:0000259" key="14">
    <source>
        <dbReference type="Pfam" id="PF08263"/>
    </source>
</evidence>
<keyword evidence="16" id="KW-1185">Reference proteome</keyword>
<evidence type="ECO:0000256" key="4">
    <source>
        <dbReference type="ARBA" id="ARBA00022614"/>
    </source>
</evidence>
<dbReference type="PANTHER" id="PTHR48063">
    <property type="entry name" value="LRR RECEPTOR-LIKE KINASE"/>
    <property type="match status" value="1"/>
</dbReference>
<keyword evidence="3" id="KW-1003">Cell membrane</keyword>
<dbReference type="InterPro" id="IPR046956">
    <property type="entry name" value="RLP23-like"/>
</dbReference>
<feature type="region of interest" description="Disordered" evidence="12">
    <location>
        <begin position="334"/>
        <end position="356"/>
    </location>
</feature>
<keyword evidence="10" id="KW-0675">Receptor</keyword>
<reference evidence="15" key="1">
    <citation type="submission" date="2022-08" db="EMBL/GenBank/DDBJ databases">
        <authorList>
            <person name="Gutierrez-Valencia J."/>
        </authorList>
    </citation>
    <scope>NUCLEOTIDE SEQUENCE</scope>
</reference>
<dbReference type="GO" id="GO:0005886">
    <property type="term" value="C:plasma membrane"/>
    <property type="evidence" value="ECO:0007669"/>
    <property type="project" value="UniProtKB-SubCell"/>
</dbReference>
<keyword evidence="8" id="KW-1133">Transmembrane helix</keyword>
<protein>
    <recommendedName>
        <fullName evidence="14">Leucine-rich repeat-containing N-terminal plant-type domain-containing protein</fullName>
    </recommendedName>
</protein>
<dbReference type="FunFam" id="3.80.10.10:FF:000041">
    <property type="entry name" value="LRR receptor-like serine/threonine-protein kinase ERECTA"/>
    <property type="match status" value="1"/>
</dbReference>
<feature type="chain" id="PRO_5043336927" description="Leucine-rich repeat-containing N-terminal plant-type domain-containing protein" evidence="13">
    <location>
        <begin position="19"/>
        <end position="356"/>
    </location>
</feature>
<evidence type="ECO:0000256" key="10">
    <source>
        <dbReference type="ARBA" id="ARBA00023170"/>
    </source>
</evidence>
<evidence type="ECO:0000256" key="8">
    <source>
        <dbReference type="ARBA" id="ARBA00022989"/>
    </source>
</evidence>
<feature type="signal peptide" evidence="13">
    <location>
        <begin position="1"/>
        <end position="18"/>
    </location>
</feature>
<evidence type="ECO:0000256" key="1">
    <source>
        <dbReference type="ARBA" id="ARBA00004251"/>
    </source>
</evidence>
<evidence type="ECO:0000256" key="2">
    <source>
        <dbReference type="ARBA" id="ARBA00009592"/>
    </source>
</evidence>
<dbReference type="Pfam" id="PF00560">
    <property type="entry name" value="LRR_1"/>
    <property type="match status" value="2"/>
</dbReference>
<evidence type="ECO:0000256" key="5">
    <source>
        <dbReference type="ARBA" id="ARBA00022692"/>
    </source>
</evidence>
<dbReference type="Gene3D" id="3.80.10.10">
    <property type="entry name" value="Ribonuclease Inhibitor"/>
    <property type="match status" value="2"/>
</dbReference>
<keyword evidence="11" id="KW-0325">Glycoprotein</keyword>
<keyword evidence="7" id="KW-0677">Repeat</keyword>
<evidence type="ECO:0000256" key="9">
    <source>
        <dbReference type="ARBA" id="ARBA00023136"/>
    </source>
</evidence>
<evidence type="ECO:0000256" key="6">
    <source>
        <dbReference type="ARBA" id="ARBA00022729"/>
    </source>
</evidence>
<organism evidence="15 16">
    <name type="scientific">Linum tenue</name>
    <dbReference type="NCBI Taxonomy" id="586396"/>
    <lineage>
        <taxon>Eukaryota</taxon>
        <taxon>Viridiplantae</taxon>
        <taxon>Streptophyta</taxon>
        <taxon>Embryophyta</taxon>
        <taxon>Tracheophyta</taxon>
        <taxon>Spermatophyta</taxon>
        <taxon>Magnoliopsida</taxon>
        <taxon>eudicotyledons</taxon>
        <taxon>Gunneridae</taxon>
        <taxon>Pentapetalae</taxon>
        <taxon>rosids</taxon>
        <taxon>fabids</taxon>
        <taxon>Malpighiales</taxon>
        <taxon>Linaceae</taxon>
        <taxon>Linum</taxon>
    </lineage>
</organism>
<evidence type="ECO:0000313" key="15">
    <source>
        <dbReference type="EMBL" id="CAI0457493.1"/>
    </source>
</evidence>
<evidence type="ECO:0000256" key="11">
    <source>
        <dbReference type="ARBA" id="ARBA00023180"/>
    </source>
</evidence>
<dbReference type="SMART" id="SM00369">
    <property type="entry name" value="LRR_TYP"/>
    <property type="match status" value="3"/>
</dbReference>
<name>A0AAV0NGG4_9ROSI</name>
<feature type="domain" description="Leucine-rich repeat-containing N-terminal plant-type" evidence="14">
    <location>
        <begin position="19"/>
        <end position="59"/>
    </location>
</feature>
<comment type="caution">
    <text evidence="15">The sequence shown here is derived from an EMBL/GenBank/DDBJ whole genome shotgun (WGS) entry which is preliminary data.</text>
</comment>
<dbReference type="InterPro" id="IPR001611">
    <property type="entry name" value="Leu-rich_rpt"/>
</dbReference>
<feature type="compositionally biased region" description="Polar residues" evidence="12">
    <location>
        <begin position="334"/>
        <end position="348"/>
    </location>
</feature>
<accession>A0AAV0NGG4</accession>
<dbReference type="Proteomes" id="UP001154282">
    <property type="component" value="Unassembled WGS sequence"/>
</dbReference>
<evidence type="ECO:0000256" key="13">
    <source>
        <dbReference type="SAM" id="SignalP"/>
    </source>
</evidence>
<gene>
    <name evidence="15" type="ORF">LITE_LOCUS33153</name>
</gene>
<sequence length="356" mass="39243">MMMMMIIIWGVPCGCCPGDQKAALLEFRSLYVGNSSAGGDFSNWNASTSCCEWSGLSCDSRHQFVMALGLLDTGFMGELLEAGVSSDVLTPLFLLTSLRYLDLSQIYIRGGIPPGIGNLTQLQKLDLSNNRFSGPIPPQLFSALPHLQQLGCDGNALEGKIPIEIGNLTNLVDVFMHGNKLSGEIPATLLQLHKLETLYLKDNFLSGEIPSVQNMTRLIDLKLDNNFLSGEVPTWVFELSMIQRLYLGRNNLTFAYAKQIAPKSRFTQVSLISCNIASNGIPLWLANQSDLETLDLRSNRMTGTFPGWLAEMHLTDLVLADNLLQDFESSEQSLSRADSSNSFQSHKPSNFRPLGK</sequence>
<keyword evidence="5" id="KW-0812">Transmembrane</keyword>
<evidence type="ECO:0000313" key="16">
    <source>
        <dbReference type="Proteomes" id="UP001154282"/>
    </source>
</evidence>
<comment type="subcellular location">
    <subcellularLocation>
        <location evidence="1">Cell membrane</location>
        <topology evidence="1">Single-pass type I membrane protein</topology>
    </subcellularLocation>
</comment>
<proteinExistence type="inferred from homology"/>
<comment type="similarity">
    <text evidence="2">Belongs to the RLP family.</text>
</comment>
<keyword evidence="9" id="KW-0472">Membrane</keyword>
<evidence type="ECO:0000256" key="7">
    <source>
        <dbReference type="ARBA" id="ARBA00022737"/>
    </source>
</evidence>
<keyword evidence="4" id="KW-0433">Leucine-rich repeat</keyword>
<keyword evidence="6 13" id="KW-0732">Signal</keyword>
<dbReference type="InterPro" id="IPR003591">
    <property type="entry name" value="Leu-rich_rpt_typical-subtyp"/>
</dbReference>
<dbReference type="AlphaFoldDB" id="A0AAV0NGG4"/>
<dbReference type="EMBL" id="CAMGYJ010000008">
    <property type="protein sequence ID" value="CAI0457493.1"/>
    <property type="molecule type" value="Genomic_DNA"/>
</dbReference>
<dbReference type="SUPFAM" id="SSF52058">
    <property type="entry name" value="L domain-like"/>
    <property type="match status" value="1"/>
</dbReference>
<evidence type="ECO:0000256" key="12">
    <source>
        <dbReference type="SAM" id="MobiDB-lite"/>
    </source>
</evidence>
<dbReference type="Pfam" id="PF08263">
    <property type="entry name" value="LRRNT_2"/>
    <property type="match status" value="1"/>
</dbReference>
<evidence type="ECO:0000256" key="3">
    <source>
        <dbReference type="ARBA" id="ARBA00022475"/>
    </source>
</evidence>
<dbReference type="Pfam" id="PF13855">
    <property type="entry name" value="LRR_8"/>
    <property type="match status" value="1"/>
</dbReference>
<dbReference type="InterPro" id="IPR013210">
    <property type="entry name" value="LRR_N_plant-typ"/>
</dbReference>
<dbReference type="InterPro" id="IPR032675">
    <property type="entry name" value="LRR_dom_sf"/>
</dbReference>